<protein>
    <submittedName>
        <fullName evidence="9">Acyltransferase family protein</fullName>
        <ecNumber evidence="9">2.3.1.-</ecNumber>
    </submittedName>
</protein>
<dbReference type="SUPFAM" id="SSF103473">
    <property type="entry name" value="MFS general substrate transporter"/>
    <property type="match status" value="1"/>
</dbReference>
<comment type="subcellular location">
    <subcellularLocation>
        <location evidence="1">Cell membrane</location>
        <topology evidence="1">Multi-pass membrane protein</topology>
    </subcellularLocation>
</comment>
<dbReference type="RefSeq" id="WP_048674663.1">
    <property type="nucleotide sequence ID" value="NZ_CBTJ020000071.1"/>
</dbReference>
<feature type="transmembrane region" description="Helical" evidence="7">
    <location>
        <begin position="228"/>
        <end position="249"/>
    </location>
</feature>
<evidence type="ECO:0000256" key="4">
    <source>
        <dbReference type="ARBA" id="ARBA00022692"/>
    </source>
</evidence>
<evidence type="ECO:0000256" key="6">
    <source>
        <dbReference type="ARBA" id="ARBA00023136"/>
    </source>
</evidence>
<dbReference type="EC" id="2.3.1.-" evidence="9"/>
<feature type="transmembrane region" description="Helical" evidence="7">
    <location>
        <begin position="264"/>
        <end position="284"/>
    </location>
</feature>
<keyword evidence="9" id="KW-0808">Transferase</keyword>
<dbReference type="SUPFAM" id="SSF69593">
    <property type="entry name" value="Glycerol-3-phosphate (1)-acyltransferase"/>
    <property type="match status" value="1"/>
</dbReference>
<dbReference type="SMART" id="SM00563">
    <property type="entry name" value="PlsC"/>
    <property type="match status" value="1"/>
</dbReference>
<keyword evidence="4 7" id="KW-0812">Transmembrane</keyword>
<keyword evidence="3" id="KW-1003">Cell membrane</keyword>
<keyword evidence="2" id="KW-0813">Transport</keyword>
<dbReference type="GO" id="GO:0005886">
    <property type="term" value="C:plasma membrane"/>
    <property type="evidence" value="ECO:0007669"/>
    <property type="project" value="UniProtKB-SubCell"/>
</dbReference>
<dbReference type="Gene3D" id="1.20.1250.20">
    <property type="entry name" value="MFS general substrate transporter like domains"/>
    <property type="match status" value="1"/>
</dbReference>
<dbReference type="PANTHER" id="PTHR43266">
    <property type="entry name" value="MACROLIDE-EFFLUX PROTEIN"/>
    <property type="match status" value="1"/>
</dbReference>
<feature type="domain" description="Phospholipid/glycerol acyltransferase" evidence="8">
    <location>
        <begin position="458"/>
        <end position="574"/>
    </location>
</feature>
<dbReference type="InterPro" id="IPR011701">
    <property type="entry name" value="MFS"/>
</dbReference>
<dbReference type="STRING" id="1400863.BN873_610112"/>
<dbReference type="Pfam" id="PF01553">
    <property type="entry name" value="Acyltransferase"/>
    <property type="match status" value="1"/>
</dbReference>
<feature type="transmembrane region" description="Helical" evidence="7">
    <location>
        <begin position="149"/>
        <end position="172"/>
    </location>
</feature>
<evidence type="ECO:0000313" key="9">
    <source>
        <dbReference type="EMBL" id="CDI03715.1"/>
    </source>
</evidence>
<dbReference type="OrthoDB" id="9803968at2"/>
<evidence type="ECO:0000259" key="8">
    <source>
        <dbReference type="SMART" id="SM00563"/>
    </source>
</evidence>
<feature type="transmembrane region" description="Helical" evidence="7">
    <location>
        <begin position="403"/>
        <end position="425"/>
    </location>
</feature>
<reference evidence="9" key="2">
    <citation type="submission" date="2014-03" db="EMBL/GenBank/DDBJ databases">
        <title>Candidatus Competibacter-lineage genomes retrieved from metagenomes reveal functional metabolic diversity.</title>
        <authorList>
            <person name="McIlroy S.J."/>
            <person name="Albertsen M."/>
            <person name="Andresen E.K."/>
            <person name="Saunders A.M."/>
            <person name="Kristiansen R."/>
            <person name="Stokholm-Bjerregaard M."/>
            <person name="Nielsen K.L."/>
            <person name="Nielsen P.H."/>
        </authorList>
    </citation>
    <scope>NUCLEOTIDE SEQUENCE</scope>
    <source>
        <strain evidence="9">Run_A_D11</strain>
    </source>
</reference>
<keyword evidence="9" id="KW-0012">Acyltransferase</keyword>
<feature type="transmembrane region" description="Helical" evidence="7">
    <location>
        <begin position="296"/>
        <end position="316"/>
    </location>
</feature>
<dbReference type="AlphaFoldDB" id="W6MBW5"/>
<name>W6MBW5_9GAMM</name>
<evidence type="ECO:0000256" key="1">
    <source>
        <dbReference type="ARBA" id="ARBA00004651"/>
    </source>
</evidence>
<evidence type="ECO:0000256" key="5">
    <source>
        <dbReference type="ARBA" id="ARBA00022989"/>
    </source>
</evidence>
<dbReference type="EMBL" id="CBTJ020000071">
    <property type="protein sequence ID" value="CDI03715.1"/>
    <property type="molecule type" value="Genomic_DNA"/>
</dbReference>
<evidence type="ECO:0000256" key="2">
    <source>
        <dbReference type="ARBA" id="ARBA00022448"/>
    </source>
</evidence>
<accession>W6MBW5</accession>
<feature type="transmembrane region" description="Helical" evidence="7">
    <location>
        <begin position="54"/>
        <end position="75"/>
    </location>
</feature>
<dbReference type="InterPro" id="IPR036259">
    <property type="entry name" value="MFS_trans_sf"/>
</dbReference>
<proteinExistence type="predicted"/>
<feature type="transmembrane region" description="Helical" evidence="7">
    <location>
        <begin position="20"/>
        <end position="42"/>
    </location>
</feature>
<dbReference type="CDD" id="cd06173">
    <property type="entry name" value="MFS_MefA_like"/>
    <property type="match status" value="1"/>
</dbReference>
<evidence type="ECO:0000313" key="10">
    <source>
        <dbReference type="Proteomes" id="UP000035760"/>
    </source>
</evidence>
<dbReference type="PANTHER" id="PTHR43266:SF2">
    <property type="entry name" value="MAJOR FACILITATOR SUPERFAMILY (MFS) PROFILE DOMAIN-CONTAINING PROTEIN"/>
    <property type="match status" value="1"/>
</dbReference>
<evidence type="ECO:0000256" key="7">
    <source>
        <dbReference type="SAM" id="Phobius"/>
    </source>
</evidence>
<dbReference type="GO" id="GO:0016746">
    <property type="term" value="F:acyltransferase activity"/>
    <property type="evidence" value="ECO:0007669"/>
    <property type="project" value="UniProtKB-KW"/>
</dbReference>
<gene>
    <name evidence="9" type="ORF">BN873_610112</name>
</gene>
<feature type="transmembrane region" description="Helical" evidence="7">
    <location>
        <begin position="178"/>
        <end position="198"/>
    </location>
</feature>
<comment type="caution">
    <text evidence="9">The sequence shown here is derived from an EMBL/GenBank/DDBJ whole genome shotgun (WGS) entry which is preliminary data.</text>
</comment>
<dbReference type="GO" id="GO:0022857">
    <property type="term" value="F:transmembrane transporter activity"/>
    <property type="evidence" value="ECO:0007669"/>
    <property type="project" value="InterPro"/>
</dbReference>
<dbReference type="CDD" id="cd07989">
    <property type="entry name" value="LPLAT_AGPAT-like"/>
    <property type="match status" value="1"/>
</dbReference>
<feature type="transmembrane region" description="Helical" evidence="7">
    <location>
        <begin position="374"/>
        <end position="397"/>
    </location>
</feature>
<feature type="transmembrane region" description="Helical" evidence="7">
    <location>
        <begin position="95"/>
        <end position="128"/>
    </location>
</feature>
<keyword evidence="5 7" id="KW-1133">Transmembrane helix</keyword>
<organism evidence="9 10">
    <name type="scientific">Candidatus Competibacter denitrificans Run_A_D11</name>
    <dbReference type="NCBI Taxonomy" id="1400863"/>
    <lineage>
        <taxon>Bacteria</taxon>
        <taxon>Pseudomonadati</taxon>
        <taxon>Pseudomonadota</taxon>
        <taxon>Gammaproteobacteria</taxon>
        <taxon>Candidatus Competibacteraceae</taxon>
        <taxon>Candidatus Competibacter</taxon>
    </lineage>
</organism>
<sequence length="628" mass="69421">MAHDNEFTLMKERRFLPFFITQFLGAFNDNVFKNALIILIAFQVAATDSARANLLINLCSGLFVLPFFLFSATAGQLSDKYEKSRYIRWVKALEIGIMCGAAAGFLLNSVALLLAMLFMMGFHSTLFGPVKYSILPQHLKPQELVGGNAWIEMGTNMAILLGTMLGGILIAWRNGPLWVSVAVILIAVCGFLSSLTIPQAPPAAPNLKINWNPVTETWRILQLTRQNFTVFQSVLGISWFWFLGSVYLAQLPNFTKLTLGGSEHVVTLLLTLFAVGIGIGSLLCERLSGRMVEIGLVPFGSIGLTVFGIDLFFATPSSPVPSSALLDVGAFLMQPGSWRVLLDIVLIGIFGGIYIVPLYALVQQRSEPTQLSRVIAGNNILNAIFMVAAALIAVVMLHQGLTIPQLLLVMAIFNAAVAIYIFTLVPEFLMRFMVWILVNVVYRLRTEGLDRIPEQGPALVVCNHVSLMDALVVSGCCRRPIRFVMDYQIFKNPLLNFVFRTAGAIPIASARENPEILQRAYQRVADYLRDGEVVGIFPEGRLTPDGEIGPFKSGIERILKQTPVPVVPMALRGLWGSFFSRRYGKAMSGFPRRFWSRIELVVGEAILPEQATSAVLREQVVAMRGDWR</sequence>
<keyword evidence="10" id="KW-1185">Reference proteome</keyword>
<dbReference type="Pfam" id="PF07690">
    <property type="entry name" value="MFS_1"/>
    <property type="match status" value="1"/>
</dbReference>
<dbReference type="Proteomes" id="UP000035760">
    <property type="component" value="Unassembled WGS sequence"/>
</dbReference>
<dbReference type="InterPro" id="IPR002123">
    <property type="entry name" value="Plipid/glycerol_acylTrfase"/>
</dbReference>
<evidence type="ECO:0000256" key="3">
    <source>
        <dbReference type="ARBA" id="ARBA00022475"/>
    </source>
</evidence>
<reference evidence="9" key="1">
    <citation type="submission" date="2013-07" db="EMBL/GenBank/DDBJ databases">
        <authorList>
            <person name="McIlroy S."/>
        </authorList>
    </citation>
    <scope>NUCLEOTIDE SEQUENCE [LARGE SCALE GENOMIC DNA]</scope>
    <source>
        <strain evidence="9">Run_A_D11</strain>
    </source>
</reference>
<feature type="transmembrane region" description="Helical" evidence="7">
    <location>
        <begin position="336"/>
        <end position="362"/>
    </location>
</feature>
<keyword evidence="6 7" id="KW-0472">Membrane</keyword>